<evidence type="ECO:0000256" key="4">
    <source>
        <dbReference type="ARBA" id="ARBA00022989"/>
    </source>
</evidence>
<dbReference type="SUPFAM" id="SSF109755">
    <property type="entry name" value="PhoU-like"/>
    <property type="match status" value="1"/>
</dbReference>
<comment type="subcellular location">
    <subcellularLocation>
        <location evidence="1">Cell membrane</location>
        <topology evidence="1">Multi-pass membrane protein</topology>
    </subcellularLocation>
</comment>
<dbReference type="InterPro" id="IPR038078">
    <property type="entry name" value="PhoU-like_sf"/>
</dbReference>
<dbReference type="PANTHER" id="PTHR10010">
    <property type="entry name" value="SOLUTE CARRIER FAMILY 34 SODIUM PHOSPHATE , MEMBER 2-RELATED"/>
    <property type="match status" value="1"/>
</dbReference>
<evidence type="ECO:0000313" key="8">
    <source>
        <dbReference type="EMBL" id="MDD1779778.1"/>
    </source>
</evidence>
<feature type="transmembrane region" description="Helical" evidence="6">
    <location>
        <begin position="213"/>
        <end position="233"/>
    </location>
</feature>
<keyword evidence="3 6" id="KW-0812">Transmembrane</keyword>
<feature type="transmembrane region" description="Helical" evidence="6">
    <location>
        <begin position="174"/>
        <end position="201"/>
    </location>
</feature>
<dbReference type="Pfam" id="PF02690">
    <property type="entry name" value="Na_Pi_cotrans"/>
    <property type="match status" value="2"/>
</dbReference>
<evidence type="ECO:0000259" key="7">
    <source>
        <dbReference type="Pfam" id="PF01895"/>
    </source>
</evidence>
<dbReference type="RefSeq" id="WP_274139588.1">
    <property type="nucleotide sequence ID" value="NZ_JAJUBB010000001.1"/>
</dbReference>
<evidence type="ECO:0000256" key="3">
    <source>
        <dbReference type="ARBA" id="ARBA00022692"/>
    </source>
</evidence>
<feature type="transmembrane region" description="Helical" evidence="6">
    <location>
        <begin position="132"/>
        <end position="154"/>
    </location>
</feature>
<evidence type="ECO:0000313" key="9">
    <source>
        <dbReference type="Proteomes" id="UP001149821"/>
    </source>
</evidence>
<proteinExistence type="predicted"/>
<reference evidence="8" key="1">
    <citation type="submission" date="2021-12" db="EMBL/GenBank/DDBJ databases">
        <title>Enterovibrio ZSDZ35 sp. nov. and Enterovibrio ZSDZ42 sp. nov., isolated from coastal seawater in Qingdao.</title>
        <authorList>
            <person name="Zhang P."/>
        </authorList>
    </citation>
    <scope>NUCLEOTIDE SEQUENCE</scope>
    <source>
        <strain evidence="8">ZSDZ35</strain>
    </source>
</reference>
<feature type="domain" description="PhoU" evidence="7">
    <location>
        <begin position="341"/>
        <end position="420"/>
    </location>
</feature>
<name>A0ABT5QGF5_9GAMM</name>
<keyword evidence="5 6" id="KW-0472">Membrane</keyword>
<dbReference type="NCBIfam" id="NF037997">
    <property type="entry name" value="Na_Pi_symport"/>
    <property type="match status" value="1"/>
</dbReference>
<evidence type="ECO:0000256" key="6">
    <source>
        <dbReference type="SAM" id="Phobius"/>
    </source>
</evidence>
<sequence length="563" mass="61416">MSGTAILFNLLGGVALLLFSLALVKESVLKAFGGKIRRSLGRAVFSRWRAFGVGLGVTCLLQSSTATALLASSLANQGLATASGLAILLGADVGTTLVAKVLTFDLSWLQPLFFITGIIVMSSGKKEKNRHLGSIGIGLGLMLLALNIIVSTSLPMRDSFAIQSVMTALNDEPLLAIIVGMGIAFLVHSSLATVLLVVAMASSGVISIEGGMPLILGSNLGAALPAVFNTLHSSPSIYRVPLGNLAFRTIGVIVTLPMLNIISSMSLFHGNDPAVVLVNFHMMFNLLLAFSFLPFVGPCARLLEKWVPEIATEASDNSPRYLDRKAFRKPSVALTNSVREVLRMGDLLKTMLDGAFDALHTRNGAELQNIKRSDDLVDEYHEKINWYLTELSRHDIPKKYRRRCFRISSYTTNLEHAGDILECSMTEVIKKIIQQNVHLPDYEKAVIEELKQCIYRNMELAFSVLLTGDVTNARALIEQKSIVKNIEREATLAHQKGLRDNDGPFVSGSSLYLDLLRDLIRINSHFTSIAYPILDQAGELSSSRLKKAEPLDVINANPSQKRT</sequence>
<dbReference type="EMBL" id="JAJUBB010000001">
    <property type="protein sequence ID" value="MDD1779778.1"/>
    <property type="molecule type" value="Genomic_DNA"/>
</dbReference>
<feature type="transmembrane region" description="Helical" evidence="6">
    <location>
        <begin position="50"/>
        <end position="71"/>
    </location>
</feature>
<protein>
    <submittedName>
        <fullName evidence="8">Na/Pi cotransporter family protein</fullName>
    </submittedName>
</protein>
<evidence type="ECO:0000256" key="5">
    <source>
        <dbReference type="ARBA" id="ARBA00023136"/>
    </source>
</evidence>
<gene>
    <name evidence="8" type="ORF">LRP49_01095</name>
</gene>
<feature type="transmembrane region" description="Helical" evidence="6">
    <location>
        <begin position="6"/>
        <end position="29"/>
    </location>
</feature>
<comment type="caution">
    <text evidence="8">The sequence shown here is derived from an EMBL/GenBank/DDBJ whole genome shotgun (WGS) entry which is preliminary data.</text>
</comment>
<dbReference type="InterPro" id="IPR003841">
    <property type="entry name" value="Na/Pi_transpt"/>
</dbReference>
<dbReference type="InterPro" id="IPR026022">
    <property type="entry name" value="PhoU_dom"/>
</dbReference>
<evidence type="ECO:0000256" key="1">
    <source>
        <dbReference type="ARBA" id="ARBA00004651"/>
    </source>
</evidence>
<keyword evidence="9" id="KW-1185">Reference proteome</keyword>
<keyword evidence="4 6" id="KW-1133">Transmembrane helix</keyword>
<evidence type="ECO:0000256" key="2">
    <source>
        <dbReference type="ARBA" id="ARBA00022475"/>
    </source>
</evidence>
<keyword evidence="2" id="KW-1003">Cell membrane</keyword>
<organism evidence="8 9">
    <name type="scientific">Enterovibrio qingdaonensis</name>
    <dbReference type="NCBI Taxonomy" id="2899818"/>
    <lineage>
        <taxon>Bacteria</taxon>
        <taxon>Pseudomonadati</taxon>
        <taxon>Pseudomonadota</taxon>
        <taxon>Gammaproteobacteria</taxon>
        <taxon>Vibrionales</taxon>
        <taxon>Vibrionaceae</taxon>
        <taxon>Enterovibrio</taxon>
    </lineage>
</organism>
<feature type="transmembrane region" description="Helical" evidence="6">
    <location>
        <begin position="245"/>
        <end position="262"/>
    </location>
</feature>
<dbReference type="Proteomes" id="UP001149821">
    <property type="component" value="Unassembled WGS sequence"/>
</dbReference>
<dbReference type="PANTHER" id="PTHR10010:SF46">
    <property type="entry name" value="SODIUM-DEPENDENT PHOSPHATE TRANSPORT PROTEIN 2B"/>
    <property type="match status" value="1"/>
</dbReference>
<accession>A0ABT5QGF5</accession>
<dbReference type="Gene3D" id="1.20.58.220">
    <property type="entry name" value="Phosphate transport system protein phou homolog 2, domain 2"/>
    <property type="match status" value="1"/>
</dbReference>
<feature type="transmembrane region" description="Helical" evidence="6">
    <location>
        <begin position="97"/>
        <end position="120"/>
    </location>
</feature>
<dbReference type="Pfam" id="PF01895">
    <property type="entry name" value="PhoU"/>
    <property type="match status" value="1"/>
</dbReference>
<feature type="transmembrane region" description="Helical" evidence="6">
    <location>
        <begin position="274"/>
        <end position="296"/>
    </location>
</feature>